<feature type="transmembrane region" description="Helical" evidence="1">
    <location>
        <begin position="6"/>
        <end position="26"/>
    </location>
</feature>
<organism evidence="2 3">
    <name type="scientific">Streptomyces capoamus</name>
    <dbReference type="NCBI Taxonomy" id="68183"/>
    <lineage>
        <taxon>Bacteria</taxon>
        <taxon>Bacillati</taxon>
        <taxon>Actinomycetota</taxon>
        <taxon>Actinomycetes</taxon>
        <taxon>Kitasatosporales</taxon>
        <taxon>Streptomycetaceae</taxon>
        <taxon>Streptomyces</taxon>
    </lineage>
</organism>
<name>A0A919EX00_9ACTN</name>
<reference evidence="3" key="1">
    <citation type="journal article" date="2019" name="Int. J. Syst. Evol. Microbiol.">
        <title>The Global Catalogue of Microorganisms (GCM) 10K type strain sequencing project: providing services to taxonomists for standard genome sequencing and annotation.</title>
        <authorList>
            <consortium name="The Broad Institute Genomics Platform"/>
            <consortium name="The Broad Institute Genome Sequencing Center for Infectious Disease"/>
            <person name="Wu L."/>
            <person name="Ma J."/>
        </authorList>
    </citation>
    <scope>NUCLEOTIDE SEQUENCE [LARGE SCALE GENOMIC DNA]</scope>
    <source>
        <strain evidence="3">JCM 4253</strain>
    </source>
</reference>
<proteinExistence type="predicted"/>
<sequence>MESGPAIFAGMVFALFGAGLLAWTGLRLRRGEPVAAGVNRVASAAVASVAATVALALAAYCLTRL</sequence>
<keyword evidence="1" id="KW-1133">Transmembrane helix</keyword>
<protein>
    <submittedName>
        <fullName evidence="2">Uncharacterized protein</fullName>
    </submittedName>
</protein>
<keyword evidence="3" id="KW-1185">Reference proteome</keyword>
<dbReference type="RefSeq" id="WP_189982151.1">
    <property type="nucleotide sequence ID" value="NZ_BNBF01000008.1"/>
</dbReference>
<evidence type="ECO:0000256" key="1">
    <source>
        <dbReference type="SAM" id="Phobius"/>
    </source>
</evidence>
<keyword evidence="1" id="KW-0812">Transmembrane</keyword>
<dbReference type="Proteomes" id="UP000619355">
    <property type="component" value="Unassembled WGS sequence"/>
</dbReference>
<feature type="transmembrane region" description="Helical" evidence="1">
    <location>
        <begin position="38"/>
        <end position="60"/>
    </location>
</feature>
<dbReference type="EMBL" id="BNBF01000008">
    <property type="protein sequence ID" value="GHG50217.1"/>
    <property type="molecule type" value="Genomic_DNA"/>
</dbReference>
<accession>A0A919EX00</accession>
<evidence type="ECO:0000313" key="2">
    <source>
        <dbReference type="EMBL" id="GHG50217.1"/>
    </source>
</evidence>
<comment type="caution">
    <text evidence="2">The sequence shown here is derived from an EMBL/GenBank/DDBJ whole genome shotgun (WGS) entry which is preliminary data.</text>
</comment>
<keyword evidence="1" id="KW-0472">Membrane</keyword>
<gene>
    <name evidence="2" type="ORF">GCM10018980_31980</name>
</gene>
<dbReference type="AlphaFoldDB" id="A0A919EX00"/>
<evidence type="ECO:0000313" key="3">
    <source>
        <dbReference type="Proteomes" id="UP000619355"/>
    </source>
</evidence>